<proteinExistence type="predicted"/>
<protein>
    <submittedName>
        <fullName evidence="1">Uncharacterized protein</fullName>
    </submittedName>
</protein>
<accession>A0A0V1F198</accession>
<sequence>MPSKAHSWGLKVFCHCNGNGFLHDFWIAGESSLEIKTNFGYNKCIRWSRPLNYVDVSYDNYVENYHDTGTAGFFTGCLCLPNPA</sequence>
<dbReference type="AlphaFoldDB" id="A0A0V1F198"/>
<name>A0A0V1F198_TRIPS</name>
<evidence type="ECO:0000313" key="2">
    <source>
        <dbReference type="Proteomes" id="UP000054632"/>
    </source>
</evidence>
<comment type="caution">
    <text evidence="1">The sequence shown here is derived from an EMBL/GenBank/DDBJ whole genome shotgun (WGS) entry which is preliminary data.</text>
</comment>
<dbReference type="EMBL" id="JYDR01000001">
    <property type="protein sequence ID" value="KRY79633.1"/>
    <property type="molecule type" value="Genomic_DNA"/>
</dbReference>
<dbReference type="Proteomes" id="UP000054632">
    <property type="component" value="Unassembled WGS sequence"/>
</dbReference>
<gene>
    <name evidence="1" type="ORF">T4A_303</name>
</gene>
<organism evidence="1 2">
    <name type="scientific">Trichinella pseudospiralis</name>
    <name type="common">Parasitic roundworm</name>
    <dbReference type="NCBI Taxonomy" id="6337"/>
    <lineage>
        <taxon>Eukaryota</taxon>
        <taxon>Metazoa</taxon>
        <taxon>Ecdysozoa</taxon>
        <taxon>Nematoda</taxon>
        <taxon>Enoplea</taxon>
        <taxon>Dorylaimia</taxon>
        <taxon>Trichinellida</taxon>
        <taxon>Trichinellidae</taxon>
        <taxon>Trichinella</taxon>
    </lineage>
</organism>
<evidence type="ECO:0000313" key="1">
    <source>
        <dbReference type="EMBL" id="KRY79633.1"/>
    </source>
</evidence>
<reference evidence="1 2" key="1">
    <citation type="submission" date="2015-01" db="EMBL/GenBank/DDBJ databases">
        <title>Evolution of Trichinella species and genotypes.</title>
        <authorList>
            <person name="Korhonen P.K."/>
            <person name="Edoardo P."/>
            <person name="Giuseppe L.R."/>
            <person name="Gasser R.B."/>
        </authorList>
    </citation>
    <scope>NUCLEOTIDE SEQUENCE [LARGE SCALE GENOMIC DNA]</scope>
    <source>
        <strain evidence="1">ISS13</strain>
    </source>
</reference>